<accession>A0A8D7F4P4</accession>
<sequence length="260" mass="27501">LKWQSLVNKHTPNCCHYRSKEKAGDCTPIVYYSPPPSDAHRTPRKEERLRWVPSDDAPRVERWKTRCREQRVELSKNRAIATRPDGADSVEKERRRVQRRKEAAPLHGCGGRQLHREPRPVDGPCAGDLLDQLAEVGGVGVDVGGERALRRPGLALLGDPPGGRVPAAGQIGGEGEEEGGGGEGDGVRGGDGRGGGGGGGGVREQGDLEGFGEGVVLAGEGGLGDASVGSARPRIEAPAVLRHAPYRSSVPPSGTQFKRA</sequence>
<feature type="region of interest" description="Disordered" evidence="1">
    <location>
        <begin position="97"/>
        <end position="118"/>
    </location>
</feature>
<proteinExistence type="predicted"/>
<protein>
    <submittedName>
        <fullName evidence="2">(wild Malaysian banana) hypothetical protein</fullName>
    </submittedName>
</protein>
<feature type="non-terminal residue" evidence="2">
    <location>
        <position position="260"/>
    </location>
</feature>
<evidence type="ECO:0000256" key="1">
    <source>
        <dbReference type="SAM" id="MobiDB-lite"/>
    </source>
</evidence>
<feature type="non-terminal residue" evidence="2">
    <location>
        <position position="1"/>
    </location>
</feature>
<name>A0A8D7F4P4_MUSAM</name>
<feature type="compositionally biased region" description="Polar residues" evidence="1">
    <location>
        <begin position="250"/>
        <end position="260"/>
    </location>
</feature>
<feature type="region of interest" description="Disordered" evidence="1">
    <location>
        <begin position="152"/>
        <end position="260"/>
    </location>
</feature>
<gene>
    <name evidence="2" type="ORF">GSMUA_281900.1</name>
</gene>
<dbReference type="AlphaFoldDB" id="A0A8D7F4P4"/>
<feature type="compositionally biased region" description="Gly residues" evidence="1">
    <location>
        <begin position="192"/>
        <end position="224"/>
    </location>
</feature>
<feature type="compositionally biased region" description="Low complexity" evidence="1">
    <location>
        <begin position="152"/>
        <end position="164"/>
    </location>
</feature>
<dbReference type="EMBL" id="HG996470">
    <property type="protein sequence ID" value="CAG1840484.1"/>
    <property type="molecule type" value="Genomic_DNA"/>
</dbReference>
<evidence type="ECO:0000313" key="2">
    <source>
        <dbReference type="EMBL" id="CAG1840484.1"/>
    </source>
</evidence>
<reference evidence="2" key="1">
    <citation type="submission" date="2021-03" db="EMBL/GenBank/DDBJ databases">
        <authorList>
            <consortium name="Genoscope - CEA"/>
            <person name="William W."/>
        </authorList>
    </citation>
    <scope>NUCLEOTIDE SEQUENCE</scope>
    <source>
        <strain evidence="2">Doubled-haploid Pahang</strain>
    </source>
</reference>
<organism evidence="2">
    <name type="scientific">Musa acuminata subsp. malaccensis</name>
    <name type="common">Wild banana</name>
    <name type="synonym">Musa malaccensis</name>
    <dbReference type="NCBI Taxonomy" id="214687"/>
    <lineage>
        <taxon>Eukaryota</taxon>
        <taxon>Viridiplantae</taxon>
        <taxon>Streptophyta</taxon>
        <taxon>Embryophyta</taxon>
        <taxon>Tracheophyta</taxon>
        <taxon>Spermatophyta</taxon>
        <taxon>Magnoliopsida</taxon>
        <taxon>Liliopsida</taxon>
        <taxon>Zingiberales</taxon>
        <taxon>Musaceae</taxon>
        <taxon>Musa</taxon>
    </lineage>
</organism>